<name>A0A821Z0V3_9BILA</name>
<gene>
    <name evidence="2" type="ORF">UJA718_LOCUS48757</name>
</gene>
<feature type="non-terminal residue" evidence="2">
    <location>
        <position position="59"/>
    </location>
</feature>
<organism evidence="2 3">
    <name type="scientific">Rotaria socialis</name>
    <dbReference type="NCBI Taxonomy" id="392032"/>
    <lineage>
        <taxon>Eukaryota</taxon>
        <taxon>Metazoa</taxon>
        <taxon>Spiralia</taxon>
        <taxon>Gnathifera</taxon>
        <taxon>Rotifera</taxon>
        <taxon>Eurotatoria</taxon>
        <taxon>Bdelloidea</taxon>
        <taxon>Philodinida</taxon>
        <taxon>Philodinidae</taxon>
        <taxon>Rotaria</taxon>
    </lineage>
</organism>
<keyword evidence="3" id="KW-1185">Reference proteome</keyword>
<sequence>RSSNTSLTYAADNELLNKRDRQRKSQSNHHRTPEIVENIINVFKLLGQGLQHLSQFECR</sequence>
<dbReference type="Proteomes" id="UP000663873">
    <property type="component" value="Unassembled WGS sequence"/>
</dbReference>
<comment type="caution">
    <text evidence="2">The sequence shown here is derived from an EMBL/GenBank/DDBJ whole genome shotgun (WGS) entry which is preliminary data.</text>
</comment>
<feature type="non-terminal residue" evidence="2">
    <location>
        <position position="1"/>
    </location>
</feature>
<evidence type="ECO:0000313" key="2">
    <source>
        <dbReference type="EMBL" id="CAF4970978.1"/>
    </source>
</evidence>
<protein>
    <submittedName>
        <fullName evidence="2">Uncharacterized protein</fullName>
    </submittedName>
</protein>
<accession>A0A821Z0V3</accession>
<dbReference type="EMBL" id="CAJOBP010099088">
    <property type="protein sequence ID" value="CAF4970978.1"/>
    <property type="molecule type" value="Genomic_DNA"/>
</dbReference>
<dbReference type="AlphaFoldDB" id="A0A821Z0V3"/>
<feature type="compositionally biased region" description="Basic residues" evidence="1">
    <location>
        <begin position="20"/>
        <end position="30"/>
    </location>
</feature>
<evidence type="ECO:0000313" key="3">
    <source>
        <dbReference type="Proteomes" id="UP000663873"/>
    </source>
</evidence>
<evidence type="ECO:0000256" key="1">
    <source>
        <dbReference type="SAM" id="MobiDB-lite"/>
    </source>
</evidence>
<proteinExistence type="predicted"/>
<reference evidence="2" key="1">
    <citation type="submission" date="2021-02" db="EMBL/GenBank/DDBJ databases">
        <authorList>
            <person name="Nowell W R."/>
        </authorList>
    </citation>
    <scope>NUCLEOTIDE SEQUENCE</scope>
</reference>
<feature type="region of interest" description="Disordered" evidence="1">
    <location>
        <begin position="1"/>
        <end position="32"/>
    </location>
</feature>